<accession>A0A133P228</accession>
<evidence type="ECO:0000313" key="1">
    <source>
        <dbReference type="EMBL" id="KXA22543.1"/>
    </source>
</evidence>
<dbReference type="EMBL" id="LRQB01000008">
    <property type="protein sequence ID" value="KXA22543.1"/>
    <property type="molecule type" value="Genomic_DNA"/>
</dbReference>
<dbReference type="OrthoDB" id="9799173at2"/>
<name>A0A133P228_GARVA</name>
<proteinExistence type="predicted"/>
<protein>
    <submittedName>
        <fullName evidence="1">Uncharacterized protein</fullName>
    </submittedName>
</protein>
<reference evidence="1 2" key="1">
    <citation type="submission" date="2016-01" db="EMBL/GenBank/DDBJ databases">
        <authorList>
            <person name="Oliw E.H."/>
        </authorList>
    </citation>
    <scope>NUCLEOTIDE SEQUENCE [LARGE SCALE GENOMIC DNA]</scope>
    <source>
        <strain evidence="1 2">PSS_7772B</strain>
    </source>
</reference>
<dbReference type="AlphaFoldDB" id="A0A133P228"/>
<gene>
    <name evidence="1" type="ORF">HMPREF3208_00271</name>
</gene>
<sequence>MKALDIASIFINRYGKTLALTNLTLNKLVYFAQVESLRNNPECPLNSYPLVTNCITLCRFYTVQNLHTV</sequence>
<comment type="caution">
    <text evidence="1">The sequence shown here is derived from an EMBL/GenBank/DDBJ whole genome shotgun (WGS) entry which is preliminary data.</text>
</comment>
<dbReference type="Proteomes" id="UP000070687">
    <property type="component" value="Unassembled WGS sequence"/>
</dbReference>
<organism evidence="1 2">
    <name type="scientific">Gardnerella vaginalis</name>
    <dbReference type="NCBI Taxonomy" id="2702"/>
    <lineage>
        <taxon>Bacteria</taxon>
        <taxon>Bacillati</taxon>
        <taxon>Actinomycetota</taxon>
        <taxon>Actinomycetes</taxon>
        <taxon>Bifidobacteriales</taxon>
        <taxon>Bifidobacteriaceae</taxon>
        <taxon>Gardnerella</taxon>
    </lineage>
</organism>
<evidence type="ECO:0000313" key="2">
    <source>
        <dbReference type="Proteomes" id="UP000070687"/>
    </source>
</evidence>
<dbReference type="PATRIC" id="fig|2702.100.peg.254"/>